<comment type="caution">
    <text evidence="1">The sequence shown here is derived from an EMBL/GenBank/DDBJ whole genome shotgun (WGS) entry which is preliminary data.</text>
</comment>
<protein>
    <submittedName>
        <fullName evidence="1">Uncharacterized protein</fullName>
    </submittedName>
</protein>
<proteinExistence type="predicted"/>
<organism evidence="1 2">
    <name type="scientific">Melastoma candidum</name>
    <dbReference type="NCBI Taxonomy" id="119954"/>
    <lineage>
        <taxon>Eukaryota</taxon>
        <taxon>Viridiplantae</taxon>
        <taxon>Streptophyta</taxon>
        <taxon>Embryophyta</taxon>
        <taxon>Tracheophyta</taxon>
        <taxon>Spermatophyta</taxon>
        <taxon>Magnoliopsida</taxon>
        <taxon>eudicotyledons</taxon>
        <taxon>Gunneridae</taxon>
        <taxon>Pentapetalae</taxon>
        <taxon>rosids</taxon>
        <taxon>malvids</taxon>
        <taxon>Myrtales</taxon>
        <taxon>Melastomataceae</taxon>
        <taxon>Melastomatoideae</taxon>
        <taxon>Melastomateae</taxon>
        <taxon>Melastoma</taxon>
    </lineage>
</organism>
<evidence type="ECO:0000313" key="2">
    <source>
        <dbReference type="Proteomes" id="UP001057402"/>
    </source>
</evidence>
<dbReference type="EMBL" id="CM042886">
    <property type="protein sequence ID" value="KAI4339598.1"/>
    <property type="molecule type" value="Genomic_DNA"/>
</dbReference>
<gene>
    <name evidence="1" type="ORF">MLD38_024520</name>
</gene>
<dbReference type="Proteomes" id="UP001057402">
    <property type="component" value="Chromosome 7"/>
</dbReference>
<reference evidence="2" key="1">
    <citation type="journal article" date="2023" name="Front. Plant Sci.">
        <title>Chromosomal-level genome assembly of Melastoma candidum provides insights into trichome evolution.</title>
        <authorList>
            <person name="Zhong Y."/>
            <person name="Wu W."/>
            <person name="Sun C."/>
            <person name="Zou P."/>
            <person name="Liu Y."/>
            <person name="Dai S."/>
            <person name="Zhou R."/>
        </authorList>
    </citation>
    <scope>NUCLEOTIDE SEQUENCE [LARGE SCALE GENOMIC DNA]</scope>
</reference>
<accession>A0ACB9NS92</accession>
<sequence>MARSTAATGATLGPVRLVSIPDGMETQEERDTPGKLSEAVLRVLPRKFEELIEEIVGEDDEGGIECVVADQSLGWALDIATRKGIRTAAFCPASAAQLVVALCIPKLIADGIINEDGIPIGKQRFELAEGVPELSTEDLVWTRLGNETMQRHIFQLMLNNTNSTSSAQLILCNSALDLELGAFLASPRKLLPIGPLCTSPSSPSVDSKDNGRAIVARHEIKEKVDKVYGDEGYRSRALEMKGMVRSSVGEGGMSHENFEYFVDWIKRV</sequence>
<keyword evidence="2" id="KW-1185">Reference proteome</keyword>
<name>A0ACB9NS92_9MYRT</name>
<evidence type="ECO:0000313" key="1">
    <source>
        <dbReference type="EMBL" id="KAI4339598.1"/>
    </source>
</evidence>